<proteinExistence type="predicted"/>
<feature type="non-terminal residue" evidence="1">
    <location>
        <position position="177"/>
    </location>
</feature>
<name>A0A371HT59_MUCPR</name>
<dbReference type="EMBL" id="QJKJ01001776">
    <property type="protein sequence ID" value="RDY05957.1"/>
    <property type="molecule type" value="Genomic_DNA"/>
</dbReference>
<accession>A0A371HT59</accession>
<gene>
    <name evidence="1" type="ORF">CR513_10134</name>
</gene>
<evidence type="ECO:0000313" key="1">
    <source>
        <dbReference type="EMBL" id="RDY05957.1"/>
    </source>
</evidence>
<evidence type="ECO:0000313" key="2">
    <source>
        <dbReference type="Proteomes" id="UP000257109"/>
    </source>
</evidence>
<reference evidence="1" key="1">
    <citation type="submission" date="2018-05" db="EMBL/GenBank/DDBJ databases">
        <title>Draft genome of Mucuna pruriens seed.</title>
        <authorList>
            <person name="Nnadi N.E."/>
            <person name="Vos R."/>
            <person name="Hasami M.H."/>
            <person name="Devisetty U.K."/>
            <person name="Aguiy J.C."/>
        </authorList>
    </citation>
    <scope>NUCLEOTIDE SEQUENCE [LARGE SCALE GENOMIC DNA]</scope>
    <source>
        <strain evidence="1">JCA_2017</strain>
    </source>
</reference>
<organism evidence="1 2">
    <name type="scientific">Mucuna pruriens</name>
    <name type="common">Velvet bean</name>
    <name type="synonym">Dolichos pruriens</name>
    <dbReference type="NCBI Taxonomy" id="157652"/>
    <lineage>
        <taxon>Eukaryota</taxon>
        <taxon>Viridiplantae</taxon>
        <taxon>Streptophyta</taxon>
        <taxon>Embryophyta</taxon>
        <taxon>Tracheophyta</taxon>
        <taxon>Spermatophyta</taxon>
        <taxon>Magnoliopsida</taxon>
        <taxon>eudicotyledons</taxon>
        <taxon>Gunneridae</taxon>
        <taxon>Pentapetalae</taxon>
        <taxon>rosids</taxon>
        <taxon>fabids</taxon>
        <taxon>Fabales</taxon>
        <taxon>Fabaceae</taxon>
        <taxon>Papilionoideae</taxon>
        <taxon>50 kb inversion clade</taxon>
        <taxon>NPAAA clade</taxon>
        <taxon>indigoferoid/millettioid clade</taxon>
        <taxon>Phaseoleae</taxon>
        <taxon>Mucuna</taxon>
    </lineage>
</organism>
<feature type="non-terminal residue" evidence="1">
    <location>
        <position position="1"/>
    </location>
</feature>
<keyword evidence="2" id="KW-1185">Reference proteome</keyword>
<sequence>MESISLMVAKWNTLSQPQNPLCCLFSLDVEKAKLRTSQLIRSIPVQEKLSRLDQLLPGLGRLLSPATQKGKYDPNKANPTKALRVQLNCHVTPERSLQRTDNHQKGRIDSSESVILSGRLLWFSMRHKEPSRRPSARLKRWWNSNLNQYSSTLHSLTLTPKPIVVNGASDASLSIEE</sequence>
<dbReference type="Proteomes" id="UP000257109">
    <property type="component" value="Unassembled WGS sequence"/>
</dbReference>
<protein>
    <submittedName>
        <fullName evidence="1">Uncharacterized protein</fullName>
    </submittedName>
</protein>
<comment type="caution">
    <text evidence="1">The sequence shown here is derived from an EMBL/GenBank/DDBJ whole genome shotgun (WGS) entry which is preliminary data.</text>
</comment>
<dbReference type="AlphaFoldDB" id="A0A371HT59"/>